<dbReference type="AlphaFoldDB" id="A0A7S1BH47"/>
<feature type="region of interest" description="Disordered" evidence="1">
    <location>
        <begin position="1"/>
        <end position="104"/>
    </location>
</feature>
<gene>
    <name evidence="2" type="ORF">CHYS00102_LOCUS13538</name>
</gene>
<reference evidence="2" key="1">
    <citation type="submission" date="2021-01" db="EMBL/GenBank/DDBJ databases">
        <authorList>
            <person name="Corre E."/>
            <person name="Pelletier E."/>
            <person name="Niang G."/>
            <person name="Scheremetjew M."/>
            <person name="Finn R."/>
            <person name="Kale V."/>
            <person name="Holt S."/>
            <person name="Cochrane G."/>
            <person name="Meng A."/>
            <person name="Brown T."/>
            <person name="Cohen L."/>
        </authorList>
    </citation>
    <scope>NUCLEOTIDE SEQUENCE</scope>
    <source>
        <strain evidence="2">308</strain>
    </source>
</reference>
<feature type="compositionally biased region" description="Basic and acidic residues" evidence="1">
    <location>
        <begin position="59"/>
        <end position="73"/>
    </location>
</feature>
<proteinExistence type="predicted"/>
<evidence type="ECO:0000256" key="1">
    <source>
        <dbReference type="SAM" id="MobiDB-lite"/>
    </source>
</evidence>
<evidence type="ECO:0000313" key="2">
    <source>
        <dbReference type="EMBL" id="CAD8886340.1"/>
    </source>
</evidence>
<organism evidence="2">
    <name type="scientific">Corethron hystrix</name>
    <dbReference type="NCBI Taxonomy" id="216773"/>
    <lineage>
        <taxon>Eukaryota</taxon>
        <taxon>Sar</taxon>
        <taxon>Stramenopiles</taxon>
        <taxon>Ochrophyta</taxon>
        <taxon>Bacillariophyta</taxon>
        <taxon>Coscinodiscophyceae</taxon>
        <taxon>Corethrophycidae</taxon>
        <taxon>Corethrales</taxon>
        <taxon>Corethraceae</taxon>
        <taxon>Corethron</taxon>
    </lineage>
</organism>
<protein>
    <submittedName>
        <fullName evidence="2">Uncharacterized protein</fullName>
    </submittedName>
</protein>
<dbReference type="EMBL" id="HBFR01018621">
    <property type="protein sequence ID" value="CAD8886340.1"/>
    <property type="molecule type" value="Transcribed_RNA"/>
</dbReference>
<name>A0A7S1BH47_9STRA</name>
<sequence length="104" mass="11233">MGNCCGLCPGEENQTFQGEGRRLGSAGDRAPLTENRMADRDDPDPAPVVDPALTEEDREAQRRDRLAAVEARLKKQGGASAKKRKEPASRPLGEGPNMMTWNAG</sequence>
<accession>A0A7S1BH47</accession>